<dbReference type="Proteomes" id="UP000027265">
    <property type="component" value="Unassembled WGS sequence"/>
</dbReference>
<feature type="non-terminal residue" evidence="2">
    <location>
        <position position="255"/>
    </location>
</feature>
<dbReference type="Pfam" id="PF23410">
    <property type="entry name" value="Beta-prop_VPS8"/>
    <property type="match status" value="1"/>
</dbReference>
<dbReference type="PANTHER" id="PTHR12616">
    <property type="entry name" value="VACUOLAR PROTEIN SORTING VPS41"/>
    <property type="match status" value="1"/>
</dbReference>
<dbReference type="InParanoid" id="A0A067PUF7"/>
<keyword evidence="3" id="KW-1185">Reference proteome</keyword>
<dbReference type="GO" id="GO:0005770">
    <property type="term" value="C:late endosome"/>
    <property type="evidence" value="ECO:0007669"/>
    <property type="project" value="TreeGrafter"/>
</dbReference>
<gene>
    <name evidence="2" type="ORF">JAAARDRAFT_130684</name>
</gene>
<evidence type="ECO:0000313" key="2">
    <source>
        <dbReference type="EMBL" id="KDQ57490.1"/>
    </source>
</evidence>
<feature type="region of interest" description="Disordered" evidence="1">
    <location>
        <begin position="1"/>
        <end position="44"/>
    </location>
</feature>
<dbReference type="SUPFAM" id="SSF50978">
    <property type="entry name" value="WD40 repeat-like"/>
    <property type="match status" value="1"/>
</dbReference>
<dbReference type="OrthoDB" id="289913at2759"/>
<evidence type="ECO:0008006" key="4">
    <source>
        <dbReference type="Google" id="ProtNLM"/>
    </source>
</evidence>
<protein>
    <recommendedName>
        <fullName evidence="4">Vacuolar import/degradation Vid27 C-terminal domain-containing protein</fullName>
    </recommendedName>
</protein>
<dbReference type="HOGENOM" id="CLU_1092168_0_0_1"/>
<organism evidence="2 3">
    <name type="scientific">Jaapia argillacea MUCL 33604</name>
    <dbReference type="NCBI Taxonomy" id="933084"/>
    <lineage>
        <taxon>Eukaryota</taxon>
        <taxon>Fungi</taxon>
        <taxon>Dikarya</taxon>
        <taxon>Basidiomycota</taxon>
        <taxon>Agaricomycotina</taxon>
        <taxon>Agaricomycetes</taxon>
        <taxon>Agaricomycetidae</taxon>
        <taxon>Jaapiales</taxon>
        <taxon>Jaapiaceae</taxon>
        <taxon>Jaapia</taxon>
    </lineage>
</organism>
<dbReference type="GO" id="GO:0030897">
    <property type="term" value="C:HOPS complex"/>
    <property type="evidence" value="ECO:0007669"/>
    <property type="project" value="TreeGrafter"/>
</dbReference>
<sequence length="255" mass="26664">MPSGSGSGFHSQGYDAASPAPSHFSAISRASTPSSPDASLGRGLAGKDADREVFRWAPLRVIEDSIFPKKSQKASAVLGSPSFGSPTVIAANGLICVGTEAGSILVFDFKQTLKCVCGSEATGKIVGPVTSLALSHDHTYVASGHITGHIQLFDLNNPLNPARSVAPTSLAAVLAGRQEGHIYGSRIVAISFVAGRHTGIVSADEHGLAFYHSLGKILFVDASDVLRILGKYPEDDPTAPPEISHNGTPRPWPFR</sequence>
<reference evidence="3" key="1">
    <citation type="journal article" date="2014" name="Proc. Natl. Acad. Sci. U.S.A.">
        <title>Extensive sampling of basidiomycete genomes demonstrates inadequacy of the white-rot/brown-rot paradigm for wood decay fungi.</title>
        <authorList>
            <person name="Riley R."/>
            <person name="Salamov A.A."/>
            <person name="Brown D.W."/>
            <person name="Nagy L.G."/>
            <person name="Floudas D."/>
            <person name="Held B.W."/>
            <person name="Levasseur A."/>
            <person name="Lombard V."/>
            <person name="Morin E."/>
            <person name="Otillar R."/>
            <person name="Lindquist E.A."/>
            <person name="Sun H."/>
            <person name="LaButti K.M."/>
            <person name="Schmutz J."/>
            <person name="Jabbour D."/>
            <person name="Luo H."/>
            <person name="Baker S.E."/>
            <person name="Pisabarro A.G."/>
            <person name="Walton J.D."/>
            <person name="Blanchette R.A."/>
            <person name="Henrissat B."/>
            <person name="Martin F."/>
            <person name="Cullen D."/>
            <person name="Hibbett D.S."/>
            <person name="Grigoriev I.V."/>
        </authorList>
    </citation>
    <scope>NUCLEOTIDE SEQUENCE [LARGE SCALE GENOMIC DNA]</scope>
    <source>
        <strain evidence="3">MUCL 33604</strain>
    </source>
</reference>
<dbReference type="EMBL" id="KL197719">
    <property type="protein sequence ID" value="KDQ57490.1"/>
    <property type="molecule type" value="Genomic_DNA"/>
</dbReference>
<dbReference type="STRING" id="933084.A0A067PUF7"/>
<dbReference type="Gene3D" id="2.130.10.10">
    <property type="entry name" value="YVTN repeat-like/Quinoprotein amine dehydrogenase"/>
    <property type="match status" value="1"/>
</dbReference>
<dbReference type="InterPro" id="IPR015943">
    <property type="entry name" value="WD40/YVTN_repeat-like_dom_sf"/>
</dbReference>
<name>A0A067PUF7_9AGAM</name>
<dbReference type="InterPro" id="IPR036322">
    <property type="entry name" value="WD40_repeat_dom_sf"/>
</dbReference>
<feature type="compositionally biased region" description="Polar residues" evidence="1">
    <location>
        <begin position="28"/>
        <end position="37"/>
    </location>
</feature>
<accession>A0A067PUF7</accession>
<feature type="region of interest" description="Disordered" evidence="1">
    <location>
        <begin position="236"/>
        <end position="255"/>
    </location>
</feature>
<dbReference type="AlphaFoldDB" id="A0A067PUF7"/>
<evidence type="ECO:0000256" key="1">
    <source>
        <dbReference type="SAM" id="MobiDB-lite"/>
    </source>
</evidence>
<dbReference type="InterPro" id="IPR045111">
    <property type="entry name" value="Vps41/Vps8"/>
</dbReference>
<evidence type="ECO:0000313" key="3">
    <source>
        <dbReference type="Proteomes" id="UP000027265"/>
    </source>
</evidence>
<dbReference type="PANTHER" id="PTHR12616:SF8">
    <property type="entry name" value="VACUOLAR PROTEIN SORTING-ASSOCIATED PROTEIN 8 HOMOLOG"/>
    <property type="match status" value="1"/>
</dbReference>
<dbReference type="GO" id="GO:0006623">
    <property type="term" value="P:protein targeting to vacuole"/>
    <property type="evidence" value="ECO:0007669"/>
    <property type="project" value="InterPro"/>
</dbReference>
<dbReference type="GO" id="GO:0034058">
    <property type="term" value="P:endosomal vesicle fusion"/>
    <property type="evidence" value="ECO:0007669"/>
    <property type="project" value="TreeGrafter"/>
</dbReference>
<proteinExistence type="predicted"/>